<dbReference type="PANTHER" id="PTHR12353">
    <property type="entry name" value="DISKS LARGE-ASSOCIATED PROTEIN DAP SAP90/PSD-95-ASSOCIATED PROTEIN"/>
    <property type="match status" value="1"/>
</dbReference>
<name>A0AAW0X105_CHEQU</name>
<dbReference type="GO" id="GO:0099572">
    <property type="term" value="C:postsynaptic specialization"/>
    <property type="evidence" value="ECO:0007669"/>
    <property type="project" value="TreeGrafter"/>
</dbReference>
<feature type="compositionally biased region" description="Basic and acidic residues" evidence="2">
    <location>
        <begin position="143"/>
        <end position="181"/>
    </location>
</feature>
<dbReference type="GO" id="GO:0060090">
    <property type="term" value="F:molecular adaptor activity"/>
    <property type="evidence" value="ECO:0007669"/>
    <property type="project" value="TreeGrafter"/>
</dbReference>
<dbReference type="GO" id="GO:0023052">
    <property type="term" value="P:signaling"/>
    <property type="evidence" value="ECO:0007669"/>
    <property type="project" value="InterPro"/>
</dbReference>
<dbReference type="PANTHER" id="PTHR12353:SF31">
    <property type="entry name" value="LD44824P"/>
    <property type="match status" value="1"/>
</dbReference>
<reference evidence="3 4" key="1">
    <citation type="journal article" date="2024" name="BMC Genomics">
        <title>Genome assembly of redclaw crayfish (Cherax quadricarinatus) provides insights into its immune adaptation and hypoxia tolerance.</title>
        <authorList>
            <person name="Liu Z."/>
            <person name="Zheng J."/>
            <person name="Li H."/>
            <person name="Fang K."/>
            <person name="Wang S."/>
            <person name="He J."/>
            <person name="Zhou D."/>
            <person name="Weng S."/>
            <person name="Chi M."/>
            <person name="Gu Z."/>
            <person name="He J."/>
            <person name="Li F."/>
            <person name="Wang M."/>
        </authorList>
    </citation>
    <scope>NUCLEOTIDE SEQUENCE [LARGE SCALE GENOMIC DNA]</scope>
    <source>
        <strain evidence="3">ZL_2023a</strain>
    </source>
</reference>
<dbReference type="Pfam" id="PF03359">
    <property type="entry name" value="GKAP"/>
    <property type="match status" value="1"/>
</dbReference>
<dbReference type="EMBL" id="JARKIK010000042">
    <property type="protein sequence ID" value="KAK8737572.1"/>
    <property type="molecule type" value="Genomic_DNA"/>
</dbReference>
<dbReference type="InterPro" id="IPR005026">
    <property type="entry name" value="SAPAP"/>
</dbReference>
<sequence>VVGGVVSNIESQVAEIESELKLRESEMSEEVRGKVLAAIGKARLLVSQKIQQFQGLCHKNIAGTIGEEFPTTCEDLAGFWDMVSIQVEDIKNSLKEILLLRANGWKEVSQDTTDGVDKNVTTGHARRKPAPRPSRPARSTKASIEKTEEGKTRDEARKKMLEERRKAMKEAMRAKKAEAEARQSGVDSEAPVEIFIPECK</sequence>
<dbReference type="GO" id="GO:0098978">
    <property type="term" value="C:glutamatergic synapse"/>
    <property type="evidence" value="ECO:0007669"/>
    <property type="project" value="TreeGrafter"/>
</dbReference>
<feature type="region of interest" description="Disordered" evidence="2">
    <location>
        <begin position="110"/>
        <end position="200"/>
    </location>
</feature>
<evidence type="ECO:0000313" key="3">
    <source>
        <dbReference type="EMBL" id="KAK8737572.1"/>
    </source>
</evidence>
<keyword evidence="4" id="KW-1185">Reference proteome</keyword>
<proteinExistence type="inferred from homology"/>
<gene>
    <name evidence="3" type="ORF">OTU49_004543</name>
</gene>
<evidence type="ECO:0000256" key="1">
    <source>
        <dbReference type="ARBA" id="ARBA00008839"/>
    </source>
</evidence>
<dbReference type="AlphaFoldDB" id="A0AAW0X105"/>
<dbReference type="Proteomes" id="UP001445076">
    <property type="component" value="Unassembled WGS sequence"/>
</dbReference>
<comment type="similarity">
    <text evidence="1">Belongs to the SAPAP family.</text>
</comment>
<organism evidence="3 4">
    <name type="scientific">Cherax quadricarinatus</name>
    <name type="common">Australian red claw crayfish</name>
    <dbReference type="NCBI Taxonomy" id="27406"/>
    <lineage>
        <taxon>Eukaryota</taxon>
        <taxon>Metazoa</taxon>
        <taxon>Ecdysozoa</taxon>
        <taxon>Arthropoda</taxon>
        <taxon>Crustacea</taxon>
        <taxon>Multicrustacea</taxon>
        <taxon>Malacostraca</taxon>
        <taxon>Eumalacostraca</taxon>
        <taxon>Eucarida</taxon>
        <taxon>Decapoda</taxon>
        <taxon>Pleocyemata</taxon>
        <taxon>Astacidea</taxon>
        <taxon>Parastacoidea</taxon>
        <taxon>Parastacidae</taxon>
        <taxon>Cherax</taxon>
    </lineage>
</organism>
<evidence type="ECO:0000313" key="4">
    <source>
        <dbReference type="Proteomes" id="UP001445076"/>
    </source>
</evidence>
<accession>A0AAW0X105</accession>
<feature type="non-terminal residue" evidence="3">
    <location>
        <position position="1"/>
    </location>
</feature>
<comment type="caution">
    <text evidence="3">The sequence shown here is derived from an EMBL/GenBank/DDBJ whole genome shotgun (WGS) entry which is preliminary data.</text>
</comment>
<evidence type="ECO:0000256" key="2">
    <source>
        <dbReference type="SAM" id="MobiDB-lite"/>
    </source>
</evidence>
<protein>
    <submittedName>
        <fullName evidence="3">Uncharacterized protein</fullName>
    </submittedName>
</protein>